<evidence type="ECO:0000259" key="1">
    <source>
        <dbReference type="Pfam" id="PF11638"/>
    </source>
</evidence>
<reference evidence="2" key="1">
    <citation type="submission" date="2019-11" db="EMBL/GenBank/DDBJ databases">
        <title>Characterization of Clostridium perfringens isolates from swine manure treated agricultural soils.</title>
        <authorList>
            <person name="Wushke S.T."/>
        </authorList>
    </citation>
    <scope>NUCLEOTIDE SEQUENCE</scope>
    <source>
        <strain evidence="2">X15</strain>
    </source>
</reference>
<evidence type="ECO:0000313" key="2">
    <source>
        <dbReference type="EMBL" id="MDZ5035429.1"/>
    </source>
</evidence>
<dbReference type="RefSeq" id="WP_322413708.1">
    <property type="nucleotide sequence ID" value="NZ_WNVG01001636.1"/>
</dbReference>
<dbReference type="Pfam" id="PF11638">
    <property type="entry name" value="DnaA_N"/>
    <property type="match status" value="1"/>
</dbReference>
<organism evidence="2 3">
    <name type="scientific">Clostridium perfringens</name>
    <dbReference type="NCBI Taxonomy" id="1502"/>
    <lineage>
        <taxon>Bacteria</taxon>
        <taxon>Bacillati</taxon>
        <taxon>Bacillota</taxon>
        <taxon>Clostridia</taxon>
        <taxon>Eubacteriales</taxon>
        <taxon>Clostridiaceae</taxon>
        <taxon>Clostridium</taxon>
    </lineage>
</organism>
<name>A0AAW9IZB3_CLOPF</name>
<accession>A0AAW9IZB3</accession>
<sequence>MDNDLKSLWEKTLNIIKGEMSEVSFNTWIKSCEPISISSNTIKISVPNSFTQDILEKRYKDLVVNSIEAACAKVYKVEFIVASDVQEAEEREEKKSNFDDKVSI</sequence>
<comment type="caution">
    <text evidence="2">The sequence shown here is derived from an EMBL/GenBank/DDBJ whole genome shotgun (WGS) entry which is preliminary data.</text>
</comment>
<proteinExistence type="predicted"/>
<feature type="non-terminal residue" evidence="2">
    <location>
        <position position="104"/>
    </location>
</feature>
<gene>
    <name evidence="2" type="ORF">GNF81_22385</name>
</gene>
<dbReference type="AlphaFoldDB" id="A0AAW9IZB3"/>
<dbReference type="Gene3D" id="3.30.300.180">
    <property type="match status" value="1"/>
</dbReference>
<feature type="domain" description="DnaA N-terminal" evidence="1">
    <location>
        <begin position="7"/>
        <end position="64"/>
    </location>
</feature>
<dbReference type="InterPro" id="IPR038454">
    <property type="entry name" value="DnaA_N_sf"/>
</dbReference>
<protein>
    <submittedName>
        <fullName evidence="2">Chromosomal replication initiator protein DnaA</fullName>
    </submittedName>
</protein>
<dbReference type="InterPro" id="IPR024633">
    <property type="entry name" value="DnaA_N_dom"/>
</dbReference>
<evidence type="ECO:0000313" key="3">
    <source>
        <dbReference type="Proteomes" id="UP001289066"/>
    </source>
</evidence>
<dbReference type="Proteomes" id="UP001289066">
    <property type="component" value="Unassembled WGS sequence"/>
</dbReference>
<dbReference type="EMBL" id="WNVG01001636">
    <property type="protein sequence ID" value="MDZ5035429.1"/>
    <property type="molecule type" value="Genomic_DNA"/>
</dbReference>